<dbReference type="InterPro" id="IPR003777">
    <property type="entry name" value="XdhC_CoxI"/>
</dbReference>
<dbReference type="InterPro" id="IPR052698">
    <property type="entry name" value="MoCofactor_Util/Proc"/>
</dbReference>
<accession>A0A644ZP51</accession>
<name>A0A644ZP51_9ZZZZ</name>
<dbReference type="EMBL" id="VSSQ01009820">
    <property type="protein sequence ID" value="MPM42685.1"/>
    <property type="molecule type" value="Genomic_DNA"/>
</dbReference>
<dbReference type="Gene3D" id="3.40.50.720">
    <property type="entry name" value="NAD(P)-binding Rossmann-like Domain"/>
    <property type="match status" value="1"/>
</dbReference>
<evidence type="ECO:0000259" key="1">
    <source>
        <dbReference type="Pfam" id="PF02625"/>
    </source>
</evidence>
<organism evidence="3">
    <name type="scientific">bioreactor metagenome</name>
    <dbReference type="NCBI Taxonomy" id="1076179"/>
    <lineage>
        <taxon>unclassified sequences</taxon>
        <taxon>metagenomes</taxon>
        <taxon>ecological metagenomes</taxon>
    </lineage>
</organism>
<dbReference type="InterPro" id="IPR027051">
    <property type="entry name" value="XdhC_Rossmann_dom"/>
</dbReference>
<dbReference type="Pfam" id="PF02625">
    <property type="entry name" value="XdhC_CoxI"/>
    <property type="match status" value="1"/>
</dbReference>
<feature type="domain" description="XdhC Rossmann" evidence="2">
    <location>
        <begin position="116"/>
        <end position="259"/>
    </location>
</feature>
<evidence type="ECO:0000259" key="2">
    <source>
        <dbReference type="Pfam" id="PF13478"/>
    </source>
</evidence>
<proteinExistence type="predicted"/>
<comment type="caution">
    <text evidence="3">The sequence shown here is derived from an EMBL/GenBank/DDBJ whole genome shotgun (WGS) entry which is preliminary data.</text>
</comment>
<evidence type="ECO:0008006" key="4">
    <source>
        <dbReference type="Google" id="ProtNLM"/>
    </source>
</evidence>
<dbReference type="AlphaFoldDB" id="A0A644ZP51"/>
<feature type="domain" description="XdhC- CoxI" evidence="1">
    <location>
        <begin position="294"/>
        <end position="353"/>
    </location>
</feature>
<dbReference type="Pfam" id="PF13478">
    <property type="entry name" value="XdhC_C"/>
    <property type="match status" value="1"/>
</dbReference>
<sequence length="379" mass="41567">MLRCKNQQTNYVDGMNLLLLPPYGLPCSAAQEIRFGDIPAVDIGGAGKTYKREIGPDRSEYGAHPSLQPGEPGRSIAMRLKFEELLNTVRAGEAASMPFEIEGGTYLRTFSPKERLILLGGGHIAQPLCRYCADIGFAVTVVDDRPSFSNRTRFPEAAEVICDAFPAAIRRLEITKRDYIATITRGHRHDADCLRTILRGEFPRYLGMIGSKRRGVELLRLLEEEGFSRAALDRIHTPIGVDINALTVEEIAISITAEVVQSRREDTPRRSKAEMLVTEDINLPLLELLAQVQTKKALLLVYETSGSTPVKSGAMMAVDQSFRAVGTIGGGCSENAVLMDAYRLIGTGRSQCVMVDMSNDAEDEGMVCGGQMKVLIQDV</sequence>
<dbReference type="PANTHER" id="PTHR30388">
    <property type="entry name" value="ALDEHYDE OXIDOREDUCTASE MOLYBDENUM COFACTOR ASSEMBLY PROTEIN"/>
    <property type="match status" value="1"/>
</dbReference>
<dbReference type="PANTHER" id="PTHR30388:SF6">
    <property type="entry name" value="XANTHINE DEHYDROGENASE SUBUNIT A-RELATED"/>
    <property type="match status" value="1"/>
</dbReference>
<gene>
    <name evidence="3" type="ORF">SDC9_89354</name>
</gene>
<reference evidence="3" key="1">
    <citation type="submission" date="2019-08" db="EMBL/GenBank/DDBJ databases">
        <authorList>
            <person name="Kucharzyk K."/>
            <person name="Murdoch R.W."/>
            <person name="Higgins S."/>
            <person name="Loffler F."/>
        </authorList>
    </citation>
    <scope>NUCLEOTIDE SEQUENCE</scope>
</reference>
<protein>
    <recommendedName>
        <fullName evidence="4">Xanthine dehydrogenase</fullName>
    </recommendedName>
</protein>
<evidence type="ECO:0000313" key="3">
    <source>
        <dbReference type="EMBL" id="MPM42685.1"/>
    </source>
</evidence>